<keyword evidence="5" id="KW-1185">Reference proteome</keyword>
<protein>
    <submittedName>
        <fullName evidence="4">Outer membrane protein beta-barrel domain-containing protein</fullName>
    </submittedName>
</protein>
<accession>A0A1I2NF62</accession>
<evidence type="ECO:0000256" key="1">
    <source>
        <dbReference type="ARBA" id="ARBA00022729"/>
    </source>
</evidence>
<keyword evidence="1 2" id="KW-0732">Signal</keyword>
<dbReference type="EMBL" id="FOOH01000021">
    <property type="protein sequence ID" value="SFG02534.1"/>
    <property type="molecule type" value="Genomic_DNA"/>
</dbReference>
<evidence type="ECO:0000256" key="2">
    <source>
        <dbReference type="SAM" id="SignalP"/>
    </source>
</evidence>
<sequence length="179" mass="20095">MIKNFFLVFFLFLGLNSFAQNVDFGIQAGYTNVEVEANAKGGTQVSADGSGFYVGFLADFQFTENWHLQPSVNYFNVEETDFLSIPVLVQYYIENSGFYLQAGPQATIVLEDVPTTNEFGLDAAFGVGYHITEDFFIEARYGIELTNRYTDESIEFAEQYDTDIKSGVNTLMVGVGYKF</sequence>
<feature type="signal peptide" evidence="2">
    <location>
        <begin position="1"/>
        <end position="19"/>
    </location>
</feature>
<feature type="domain" description="Outer membrane protein beta-barrel" evidence="3">
    <location>
        <begin position="6"/>
        <end position="179"/>
    </location>
</feature>
<dbReference type="Gene3D" id="2.40.160.20">
    <property type="match status" value="1"/>
</dbReference>
<evidence type="ECO:0000313" key="4">
    <source>
        <dbReference type="EMBL" id="SFG02534.1"/>
    </source>
</evidence>
<reference evidence="5" key="1">
    <citation type="submission" date="2016-10" db="EMBL/GenBank/DDBJ databases">
        <authorList>
            <person name="Varghese N."/>
            <person name="Submissions S."/>
        </authorList>
    </citation>
    <scope>NUCLEOTIDE SEQUENCE [LARGE SCALE GENOMIC DNA]</scope>
    <source>
        <strain evidence="5">DSM 23515</strain>
    </source>
</reference>
<dbReference type="InterPro" id="IPR027385">
    <property type="entry name" value="Beta-barrel_OMP"/>
</dbReference>
<organism evidence="4 5">
    <name type="scientific">Salegentibacter agarivorans</name>
    <dbReference type="NCBI Taxonomy" id="345907"/>
    <lineage>
        <taxon>Bacteria</taxon>
        <taxon>Pseudomonadati</taxon>
        <taxon>Bacteroidota</taxon>
        <taxon>Flavobacteriia</taxon>
        <taxon>Flavobacteriales</taxon>
        <taxon>Flavobacteriaceae</taxon>
        <taxon>Salegentibacter</taxon>
    </lineage>
</organism>
<gene>
    <name evidence="4" type="ORF">SAMN04488033_12139</name>
</gene>
<name>A0A1I2NF62_9FLAO</name>
<dbReference type="Pfam" id="PF13505">
    <property type="entry name" value="OMP_b-brl"/>
    <property type="match status" value="1"/>
</dbReference>
<dbReference type="Proteomes" id="UP000199116">
    <property type="component" value="Unassembled WGS sequence"/>
</dbReference>
<dbReference type="InterPro" id="IPR011250">
    <property type="entry name" value="OMP/PagP_B-barrel"/>
</dbReference>
<evidence type="ECO:0000259" key="3">
    <source>
        <dbReference type="Pfam" id="PF13505"/>
    </source>
</evidence>
<dbReference type="AlphaFoldDB" id="A0A1I2NF62"/>
<feature type="chain" id="PRO_5011526739" evidence="2">
    <location>
        <begin position="20"/>
        <end position="179"/>
    </location>
</feature>
<evidence type="ECO:0000313" key="5">
    <source>
        <dbReference type="Proteomes" id="UP000199116"/>
    </source>
</evidence>
<proteinExistence type="predicted"/>
<dbReference type="RefSeq" id="WP_075325165.1">
    <property type="nucleotide sequence ID" value="NZ_FOOH01000021.1"/>
</dbReference>
<dbReference type="SUPFAM" id="SSF56925">
    <property type="entry name" value="OMPA-like"/>
    <property type="match status" value="1"/>
</dbReference>